<dbReference type="Pfam" id="PF12847">
    <property type="entry name" value="Methyltransf_18"/>
    <property type="match status" value="1"/>
</dbReference>
<organism evidence="1 2">
    <name type="scientific">Dysosmobacter segnis</name>
    <dbReference type="NCBI Taxonomy" id="2763042"/>
    <lineage>
        <taxon>Bacteria</taxon>
        <taxon>Bacillati</taxon>
        <taxon>Bacillota</taxon>
        <taxon>Clostridia</taxon>
        <taxon>Eubacteriales</taxon>
        <taxon>Oscillospiraceae</taxon>
        <taxon>Dysosmobacter</taxon>
    </lineage>
</organism>
<name>A0A923S9Q4_9FIRM</name>
<dbReference type="AlphaFoldDB" id="A0A923S9Q4"/>
<comment type="caution">
    <text evidence="1">The sequence shown here is derived from an EMBL/GenBank/DDBJ whole genome shotgun (WGS) entry which is preliminary data.</text>
</comment>
<accession>A0A923S9Q4</accession>
<dbReference type="InterPro" id="IPR006901">
    <property type="entry name" value="TrmK"/>
</dbReference>
<dbReference type="GO" id="GO:0160105">
    <property type="term" value="F:tRNA (adenine(22)-N1)-methyltransferase activity"/>
    <property type="evidence" value="ECO:0007669"/>
    <property type="project" value="InterPro"/>
</dbReference>
<dbReference type="EMBL" id="JACOQI010000002">
    <property type="protein sequence ID" value="MBC5769267.1"/>
    <property type="molecule type" value="Genomic_DNA"/>
</dbReference>
<dbReference type="PANTHER" id="PTHR38451">
    <property type="entry name" value="TRNA (ADENINE(22)-N(1))-METHYLTRANSFERASE"/>
    <property type="match status" value="1"/>
</dbReference>
<proteinExistence type="predicted"/>
<dbReference type="PANTHER" id="PTHR38451:SF1">
    <property type="entry name" value="TRNA (ADENINE(22)-N(1))-METHYLTRANSFERASE"/>
    <property type="match status" value="1"/>
</dbReference>
<evidence type="ECO:0000313" key="2">
    <source>
        <dbReference type="Proteomes" id="UP000620327"/>
    </source>
</evidence>
<sequence length="234" mass="25974">MRALELPPRLRLIAGWVPEGAYLADVGTDHGYLPTWLRLQGKIRGAVASDLRPGPLERAKVTGSLYGTDNIEYRLCNGLAGIRPSEVDTVTIAGMGGETILSILKAAPWTAEGQHTLLLQPQSHEEMVRQYLAKNGFAITREALVRDRGTLYTVMEAKAGKMELSLSQVWGGIGLAHDPLADRYIVEKIVRTQMALAGAKRSTRLQARTEELREILTALLRAREEWRHANRRTN</sequence>
<keyword evidence="1" id="KW-0808">Transferase</keyword>
<keyword evidence="1" id="KW-0489">Methyltransferase</keyword>
<gene>
    <name evidence="1" type="ORF">H8Z83_02765</name>
</gene>
<evidence type="ECO:0000313" key="1">
    <source>
        <dbReference type="EMBL" id="MBC5769267.1"/>
    </source>
</evidence>
<dbReference type="PIRSF" id="PIRSF018637">
    <property type="entry name" value="TrmK"/>
    <property type="match status" value="1"/>
</dbReference>
<reference evidence="1" key="1">
    <citation type="submission" date="2020-08" db="EMBL/GenBank/DDBJ databases">
        <title>Genome public.</title>
        <authorList>
            <person name="Liu C."/>
            <person name="Sun Q."/>
        </authorList>
    </citation>
    <scope>NUCLEOTIDE SEQUENCE</scope>
    <source>
        <strain evidence="1">BX15</strain>
    </source>
</reference>
<dbReference type="SUPFAM" id="SSF53335">
    <property type="entry name" value="S-adenosyl-L-methionine-dependent methyltransferases"/>
    <property type="match status" value="1"/>
</dbReference>
<dbReference type="InterPro" id="IPR029063">
    <property type="entry name" value="SAM-dependent_MTases_sf"/>
</dbReference>
<dbReference type="Proteomes" id="UP000620327">
    <property type="component" value="Unassembled WGS sequence"/>
</dbReference>
<dbReference type="Gene3D" id="3.40.50.150">
    <property type="entry name" value="Vaccinia Virus protein VP39"/>
    <property type="match status" value="1"/>
</dbReference>
<keyword evidence="2" id="KW-1185">Reference proteome</keyword>
<dbReference type="GO" id="GO:0032259">
    <property type="term" value="P:methylation"/>
    <property type="evidence" value="ECO:0007669"/>
    <property type="project" value="UniProtKB-KW"/>
</dbReference>
<protein>
    <submittedName>
        <fullName evidence="1">SAM-dependent methyltransferase</fullName>
    </submittedName>
</protein>